<keyword evidence="2" id="KW-0472">Membrane</keyword>
<dbReference type="EnsemblPlants" id="EMT17942">
    <property type="protein sequence ID" value="EMT17942"/>
    <property type="gene ID" value="F775_02154"/>
</dbReference>
<keyword evidence="2" id="KW-1133">Transmembrane helix</keyword>
<feature type="transmembrane region" description="Helical" evidence="2">
    <location>
        <begin position="6"/>
        <end position="26"/>
    </location>
</feature>
<organism evidence="3">
    <name type="scientific">Aegilops tauschii</name>
    <name type="common">Tausch's goatgrass</name>
    <name type="synonym">Aegilops squarrosa</name>
    <dbReference type="NCBI Taxonomy" id="37682"/>
    <lineage>
        <taxon>Eukaryota</taxon>
        <taxon>Viridiplantae</taxon>
        <taxon>Streptophyta</taxon>
        <taxon>Embryophyta</taxon>
        <taxon>Tracheophyta</taxon>
        <taxon>Spermatophyta</taxon>
        <taxon>Magnoliopsida</taxon>
        <taxon>Liliopsida</taxon>
        <taxon>Poales</taxon>
        <taxon>Poaceae</taxon>
        <taxon>BOP clade</taxon>
        <taxon>Pooideae</taxon>
        <taxon>Triticodae</taxon>
        <taxon>Triticeae</taxon>
        <taxon>Triticinae</taxon>
        <taxon>Aegilops</taxon>
    </lineage>
</organism>
<reference evidence="3" key="1">
    <citation type="submission" date="2015-06" db="UniProtKB">
        <authorList>
            <consortium name="EnsemblPlants"/>
        </authorList>
    </citation>
    <scope>IDENTIFICATION</scope>
</reference>
<evidence type="ECO:0000256" key="1">
    <source>
        <dbReference type="SAM" id="MobiDB-lite"/>
    </source>
</evidence>
<keyword evidence="2" id="KW-0812">Transmembrane</keyword>
<name>R7W7Q8_AEGTA</name>
<proteinExistence type="predicted"/>
<accession>R7W7Q8</accession>
<feature type="region of interest" description="Disordered" evidence="1">
    <location>
        <begin position="73"/>
        <end position="108"/>
    </location>
</feature>
<protein>
    <submittedName>
        <fullName evidence="3">Uncharacterized protein</fullName>
    </submittedName>
</protein>
<evidence type="ECO:0000313" key="3">
    <source>
        <dbReference type="EnsemblPlants" id="EMT17942"/>
    </source>
</evidence>
<evidence type="ECO:0000256" key="2">
    <source>
        <dbReference type="SAM" id="Phobius"/>
    </source>
</evidence>
<sequence length="123" mass="12773">MPGSAGLLISASMAALLALSLFTFLCSNRRQAHRASPSPSQRSVVDVELGLQRPCGIDEAVLAAYPTTVYSSAASRRDEGQMADAVTASTDGGQPPDDTHTTCAIPESPSRAQLANGLRMLGN</sequence>
<dbReference type="AlphaFoldDB" id="R7W7Q8"/>